<name>A0AAV4PGR6_CAEEX</name>
<protein>
    <submittedName>
        <fullName evidence="1">Uncharacterized protein</fullName>
    </submittedName>
</protein>
<organism evidence="1 2">
    <name type="scientific">Caerostris extrusa</name>
    <name type="common">Bark spider</name>
    <name type="synonym">Caerostris bankana</name>
    <dbReference type="NCBI Taxonomy" id="172846"/>
    <lineage>
        <taxon>Eukaryota</taxon>
        <taxon>Metazoa</taxon>
        <taxon>Ecdysozoa</taxon>
        <taxon>Arthropoda</taxon>
        <taxon>Chelicerata</taxon>
        <taxon>Arachnida</taxon>
        <taxon>Araneae</taxon>
        <taxon>Araneomorphae</taxon>
        <taxon>Entelegynae</taxon>
        <taxon>Araneoidea</taxon>
        <taxon>Araneidae</taxon>
        <taxon>Caerostris</taxon>
    </lineage>
</organism>
<gene>
    <name evidence="1" type="ORF">CEXT_34151</name>
</gene>
<dbReference type="EMBL" id="BPLR01004662">
    <property type="protein sequence ID" value="GIX96547.1"/>
    <property type="molecule type" value="Genomic_DNA"/>
</dbReference>
<accession>A0AAV4PGR6</accession>
<dbReference type="AlphaFoldDB" id="A0AAV4PGR6"/>
<evidence type="ECO:0000313" key="1">
    <source>
        <dbReference type="EMBL" id="GIX96547.1"/>
    </source>
</evidence>
<comment type="caution">
    <text evidence="1">The sequence shown here is derived from an EMBL/GenBank/DDBJ whole genome shotgun (WGS) entry which is preliminary data.</text>
</comment>
<evidence type="ECO:0000313" key="2">
    <source>
        <dbReference type="Proteomes" id="UP001054945"/>
    </source>
</evidence>
<sequence>MAAFFPSVGVNAEGAACDPPPLPKCKSWEQYRMCIHLVPELLKSRLARNLCVSLHKRPSIVPSPGKDTGIIGQASLVRSRTYLASEEVRSNALSVSPEISANKTVQQI</sequence>
<reference evidence="1 2" key="1">
    <citation type="submission" date="2021-06" db="EMBL/GenBank/DDBJ databases">
        <title>Caerostris extrusa draft genome.</title>
        <authorList>
            <person name="Kono N."/>
            <person name="Arakawa K."/>
        </authorList>
    </citation>
    <scope>NUCLEOTIDE SEQUENCE [LARGE SCALE GENOMIC DNA]</scope>
</reference>
<dbReference type="Proteomes" id="UP001054945">
    <property type="component" value="Unassembled WGS sequence"/>
</dbReference>
<proteinExistence type="predicted"/>
<keyword evidence="2" id="KW-1185">Reference proteome</keyword>